<gene>
    <name evidence="6" type="ORF">B4U80_07141</name>
</gene>
<dbReference type="InterPro" id="IPR019747">
    <property type="entry name" value="FERM_CS"/>
</dbReference>
<comment type="caution">
    <text evidence="6">The sequence shown here is derived from an EMBL/GenBank/DDBJ whole genome shotgun (WGS) entry which is preliminary data.</text>
</comment>
<dbReference type="FunFam" id="1.20.80.10:FF:000006">
    <property type="entry name" value="FERM domain-containing protein 5 isoform X1"/>
    <property type="match status" value="1"/>
</dbReference>
<dbReference type="SUPFAM" id="SSF54236">
    <property type="entry name" value="Ubiquitin-like"/>
    <property type="match status" value="1"/>
</dbReference>
<dbReference type="Gene3D" id="3.10.20.90">
    <property type="entry name" value="Phosphatidylinositol 3-kinase Catalytic Subunit, Chain A, domain 1"/>
    <property type="match status" value="1"/>
</dbReference>
<dbReference type="Gene3D" id="2.30.29.30">
    <property type="entry name" value="Pleckstrin-homology domain (PH domain)/Phosphotyrosine-binding domain (PTB)"/>
    <property type="match status" value="1"/>
</dbReference>
<dbReference type="EMBL" id="NCKV01000231">
    <property type="protein sequence ID" value="RWS31225.1"/>
    <property type="molecule type" value="Genomic_DNA"/>
</dbReference>
<dbReference type="FunFam" id="3.10.20.90:FF:000002">
    <property type="entry name" value="Erythrocyte protein band 4.1-like 3"/>
    <property type="match status" value="1"/>
</dbReference>
<dbReference type="GO" id="GO:0070161">
    <property type="term" value="C:anchoring junction"/>
    <property type="evidence" value="ECO:0007669"/>
    <property type="project" value="UniProtKB-SubCell"/>
</dbReference>
<dbReference type="InterPro" id="IPR000299">
    <property type="entry name" value="FERM_domain"/>
</dbReference>
<dbReference type="GO" id="GO:0071944">
    <property type="term" value="C:cell periphery"/>
    <property type="evidence" value="ECO:0007669"/>
    <property type="project" value="UniProtKB-ARBA"/>
</dbReference>
<dbReference type="AlphaFoldDB" id="A0A443SUM6"/>
<dbReference type="PANTHER" id="PTHR23280">
    <property type="entry name" value="4.1 G PROTEIN"/>
    <property type="match status" value="1"/>
</dbReference>
<feature type="domain" description="FERM" evidence="5">
    <location>
        <begin position="14"/>
        <end position="295"/>
    </location>
</feature>
<dbReference type="OrthoDB" id="6266673at2759"/>
<proteinExistence type="predicted"/>
<evidence type="ECO:0000256" key="3">
    <source>
        <dbReference type="SAM" id="MobiDB-lite"/>
    </source>
</evidence>
<dbReference type="SMART" id="SM01196">
    <property type="entry name" value="FERM_C"/>
    <property type="match status" value="1"/>
</dbReference>
<dbReference type="InterPro" id="IPR018980">
    <property type="entry name" value="FERM_PH-like_C"/>
</dbReference>
<dbReference type="Pfam" id="PF00373">
    <property type="entry name" value="FERM_M"/>
    <property type="match status" value="1"/>
</dbReference>
<evidence type="ECO:0000313" key="7">
    <source>
        <dbReference type="Proteomes" id="UP000288716"/>
    </source>
</evidence>
<dbReference type="InterPro" id="IPR019748">
    <property type="entry name" value="FERM_central"/>
</dbReference>
<dbReference type="SUPFAM" id="SSF47031">
    <property type="entry name" value="Second domain of FERM"/>
    <property type="match status" value="1"/>
</dbReference>
<comment type="subcellular location">
    <subcellularLocation>
        <location evidence="1">Cell junction</location>
    </subcellularLocation>
</comment>
<dbReference type="Pfam" id="PF09379">
    <property type="entry name" value="FERM_N"/>
    <property type="match status" value="1"/>
</dbReference>
<dbReference type="VEuPathDB" id="VectorBase:LDEU000815"/>
<organism evidence="6 7">
    <name type="scientific">Leptotrombidium deliense</name>
    <dbReference type="NCBI Taxonomy" id="299467"/>
    <lineage>
        <taxon>Eukaryota</taxon>
        <taxon>Metazoa</taxon>
        <taxon>Ecdysozoa</taxon>
        <taxon>Arthropoda</taxon>
        <taxon>Chelicerata</taxon>
        <taxon>Arachnida</taxon>
        <taxon>Acari</taxon>
        <taxon>Acariformes</taxon>
        <taxon>Trombidiformes</taxon>
        <taxon>Prostigmata</taxon>
        <taxon>Anystina</taxon>
        <taxon>Parasitengona</taxon>
        <taxon>Trombiculoidea</taxon>
        <taxon>Trombiculidae</taxon>
        <taxon>Leptotrombidium</taxon>
    </lineage>
</organism>
<dbReference type="GO" id="GO:0048731">
    <property type="term" value="P:system development"/>
    <property type="evidence" value="ECO:0007669"/>
    <property type="project" value="UniProtKB-ARBA"/>
</dbReference>
<dbReference type="GO" id="GO:0009887">
    <property type="term" value="P:animal organ morphogenesis"/>
    <property type="evidence" value="ECO:0007669"/>
    <property type="project" value="UniProtKB-ARBA"/>
</dbReference>
<feature type="compositionally biased region" description="Polar residues" evidence="3">
    <location>
        <begin position="375"/>
        <end position="385"/>
    </location>
</feature>
<dbReference type="InterPro" id="IPR035963">
    <property type="entry name" value="FERM_2"/>
</dbReference>
<dbReference type="SMART" id="SM01195">
    <property type="entry name" value="FA"/>
    <property type="match status" value="1"/>
</dbReference>
<dbReference type="InterPro" id="IPR014847">
    <property type="entry name" value="FA"/>
</dbReference>
<dbReference type="Pfam" id="PF09380">
    <property type="entry name" value="FERM_C"/>
    <property type="match status" value="1"/>
</dbReference>
<dbReference type="CDD" id="cd17102">
    <property type="entry name" value="FERM_F1_FRMD3"/>
    <property type="match status" value="1"/>
</dbReference>
<accession>A0A443SUM6</accession>
<keyword evidence="4" id="KW-0812">Transmembrane</keyword>
<name>A0A443SUM6_9ACAR</name>
<reference evidence="6 7" key="1">
    <citation type="journal article" date="2018" name="Gigascience">
        <title>Genomes of trombidid mites reveal novel predicted allergens and laterally-transferred genes associated with secondary metabolism.</title>
        <authorList>
            <person name="Dong X."/>
            <person name="Chaisiri K."/>
            <person name="Xia D."/>
            <person name="Armstrong S.D."/>
            <person name="Fang Y."/>
            <person name="Donnelly M.J."/>
            <person name="Kadowaki T."/>
            <person name="McGarry J.W."/>
            <person name="Darby A.C."/>
            <person name="Makepeace B.L."/>
        </authorList>
    </citation>
    <scope>NUCLEOTIDE SEQUENCE [LARGE SCALE GENOMIC DNA]</scope>
    <source>
        <strain evidence="6">UoL-UT</strain>
    </source>
</reference>
<dbReference type="STRING" id="299467.A0A443SUM6"/>
<evidence type="ECO:0000313" key="6">
    <source>
        <dbReference type="EMBL" id="RWS31225.1"/>
    </source>
</evidence>
<dbReference type="PROSITE" id="PS00660">
    <property type="entry name" value="FERM_1"/>
    <property type="match status" value="1"/>
</dbReference>
<feature type="compositionally biased region" description="Polar residues" evidence="3">
    <location>
        <begin position="355"/>
        <end position="367"/>
    </location>
</feature>
<dbReference type="GO" id="GO:0031032">
    <property type="term" value="P:actomyosin structure organization"/>
    <property type="evidence" value="ECO:0007669"/>
    <property type="project" value="TreeGrafter"/>
</dbReference>
<feature type="transmembrane region" description="Helical" evidence="4">
    <location>
        <begin position="533"/>
        <end position="557"/>
    </location>
</feature>
<dbReference type="InterPro" id="IPR011993">
    <property type="entry name" value="PH-like_dom_sf"/>
</dbReference>
<dbReference type="InterPro" id="IPR014352">
    <property type="entry name" value="FERM/acyl-CoA-bd_prot_sf"/>
</dbReference>
<keyword evidence="4" id="KW-0472">Membrane</keyword>
<evidence type="ECO:0000256" key="2">
    <source>
        <dbReference type="ARBA" id="ARBA00022949"/>
    </source>
</evidence>
<protein>
    <submittedName>
        <fullName evidence="6">FERM domain-containing protein-like protein</fullName>
    </submittedName>
</protein>
<sequence>MFKFGSKKDVSTEYKCTIRLLDDNEVLQCDYTKEHKGQHLLDYCYKNLNLLEKDYFGLRYVDTHKQRNWLDPTRSVVKQLKGLNPIVLCFRVKFYPADPSLLKEEVTRYFLYLQLRRDLLHGRLYCSSSDAAILMAYLGDYCPEEHLNNYIAEFKLALNQTPKLEQSVMEIHQKEMHGQTPAVAELNFLKKAYQLETYGIDPHPVKDHKGNQLYLGVNYSGIITFQGSRKSHHFKWYIIQPNEIQKITYEGRMFIVHLSVSEKKHLIGFKCPTVAACHFLWRCAVEQRYFFTYVYIYLFANGGNLHFTFRMSSSSDVPFVTTGGGLFSKSCKLHYSGRVEKEIINDMKNVERKGSSIQRSYSTTSAPPSMRALGRSNTAPVPSQEQDAEQESPDRNSTSFHEKVPYLNYSTFSEPDESRGHNNSNLPHNLDPFDEEDWDVSMTSSLPTEFNLRPDVTPTGEEAHPISFETPAVRASPSHNASLSDTEIDNIPEETIDRVNDLKSYKYNKLGNQSMFKKEIYGAGKKQANKLYVIVRTSILSSLLLLLLFSCLVILVIESESDLLAHLRKLPEMVVLRRDYYEPIKNSLFHGVKR</sequence>
<dbReference type="SUPFAM" id="SSF50729">
    <property type="entry name" value="PH domain-like"/>
    <property type="match status" value="1"/>
</dbReference>
<dbReference type="CDD" id="cd14473">
    <property type="entry name" value="FERM_B-lobe"/>
    <property type="match status" value="1"/>
</dbReference>
<keyword evidence="2" id="KW-0965">Cell junction</keyword>
<evidence type="ECO:0000256" key="1">
    <source>
        <dbReference type="ARBA" id="ARBA00004282"/>
    </source>
</evidence>
<dbReference type="Gene3D" id="1.20.80.10">
    <property type="match status" value="1"/>
</dbReference>
<dbReference type="PRINTS" id="PR00935">
    <property type="entry name" value="BAND41"/>
</dbReference>
<dbReference type="PROSITE" id="PS50057">
    <property type="entry name" value="FERM_3"/>
    <property type="match status" value="1"/>
</dbReference>
<evidence type="ECO:0000256" key="4">
    <source>
        <dbReference type="SAM" id="Phobius"/>
    </source>
</evidence>
<feature type="region of interest" description="Disordered" evidence="3">
    <location>
        <begin position="354"/>
        <end position="436"/>
    </location>
</feature>
<keyword evidence="4" id="KW-1133">Transmembrane helix</keyword>
<evidence type="ECO:0000259" key="5">
    <source>
        <dbReference type="PROSITE" id="PS50057"/>
    </source>
</evidence>
<dbReference type="InterPro" id="IPR018979">
    <property type="entry name" value="FERM_N"/>
</dbReference>
<dbReference type="PANTHER" id="PTHR23280:SF32">
    <property type="entry name" value="FI22325P1"/>
    <property type="match status" value="1"/>
</dbReference>
<dbReference type="GO" id="GO:0005856">
    <property type="term" value="C:cytoskeleton"/>
    <property type="evidence" value="ECO:0007669"/>
    <property type="project" value="TreeGrafter"/>
</dbReference>
<dbReference type="SMART" id="SM00295">
    <property type="entry name" value="B41"/>
    <property type="match status" value="1"/>
</dbReference>
<keyword evidence="7" id="KW-1185">Reference proteome</keyword>
<dbReference type="InterPro" id="IPR029071">
    <property type="entry name" value="Ubiquitin-like_domsf"/>
</dbReference>
<dbReference type="Proteomes" id="UP000288716">
    <property type="component" value="Unassembled WGS sequence"/>
</dbReference>
<dbReference type="InterPro" id="IPR019749">
    <property type="entry name" value="Band_41_domain"/>
</dbReference>